<keyword evidence="3 7" id="KW-0328">Glycosyltransferase</keyword>
<dbReference type="PANTHER" id="PTHR19278">
    <property type="entry name" value="OROTATE PHOSPHORIBOSYLTRANSFERASE"/>
    <property type="match status" value="1"/>
</dbReference>
<dbReference type="Gene3D" id="3.40.50.2020">
    <property type="match status" value="1"/>
</dbReference>
<comment type="caution">
    <text evidence="7">The sequence shown here is derived from an EMBL/GenBank/DDBJ whole genome shotgun (WGS) entry which is preliminary data.</text>
</comment>
<evidence type="ECO:0000256" key="2">
    <source>
        <dbReference type="ARBA" id="ARBA00011971"/>
    </source>
</evidence>
<evidence type="ECO:0000259" key="6">
    <source>
        <dbReference type="Pfam" id="PF00156"/>
    </source>
</evidence>
<dbReference type="EC" id="2.4.2.10" evidence="2"/>
<dbReference type="InterPro" id="IPR000836">
    <property type="entry name" value="PRTase_dom"/>
</dbReference>
<evidence type="ECO:0000256" key="4">
    <source>
        <dbReference type="ARBA" id="ARBA00022679"/>
    </source>
</evidence>
<feature type="domain" description="Phosphoribosyltransferase" evidence="6">
    <location>
        <begin position="54"/>
        <end position="146"/>
    </location>
</feature>
<sequence>MNRIARLLREHGAVEHGDFTLASGAKSPYYLDVKSALTHPDVLTAVGEEIARIGSFDTVAGVAVGGIPLAVVVSLSSKKPYAIIRSTGKAHGKGGLIIGRVAGLRVLLVEDVTTSGGSVIAGIEALRSGGALVDTVVTVVDREAGAVAALENLGVTLKALAYASELVNAPDATDAIF</sequence>
<dbReference type="EMBL" id="LNQE01001611">
    <property type="protein sequence ID" value="KUG14862.1"/>
    <property type="molecule type" value="Genomic_DNA"/>
</dbReference>
<dbReference type="GO" id="GO:0044205">
    <property type="term" value="P:'de novo' UMP biosynthetic process"/>
    <property type="evidence" value="ECO:0007669"/>
    <property type="project" value="UniProtKB-UniPathway"/>
</dbReference>
<dbReference type="GO" id="GO:0019856">
    <property type="term" value="P:pyrimidine nucleobase biosynthetic process"/>
    <property type="evidence" value="ECO:0007669"/>
    <property type="project" value="TreeGrafter"/>
</dbReference>
<dbReference type="GO" id="GO:0004588">
    <property type="term" value="F:orotate phosphoribosyltransferase activity"/>
    <property type="evidence" value="ECO:0007669"/>
    <property type="project" value="UniProtKB-EC"/>
</dbReference>
<dbReference type="Pfam" id="PF00156">
    <property type="entry name" value="Pribosyltran"/>
    <property type="match status" value="1"/>
</dbReference>
<comment type="pathway">
    <text evidence="1">Pyrimidine metabolism; UMP biosynthesis via de novo pathway; UMP from orotate: step 1/2.</text>
</comment>
<dbReference type="InterPro" id="IPR023031">
    <property type="entry name" value="OPRT"/>
</dbReference>
<evidence type="ECO:0000313" key="7">
    <source>
        <dbReference type="EMBL" id="KUG14862.1"/>
    </source>
</evidence>
<dbReference type="HAMAP" id="MF_01208">
    <property type="entry name" value="PyrE"/>
    <property type="match status" value="1"/>
</dbReference>
<accession>A0A0W8F285</accession>
<dbReference type="NCBIfam" id="TIGR00336">
    <property type="entry name" value="pyrE"/>
    <property type="match status" value="1"/>
</dbReference>
<name>A0A0W8F285_9ZZZZ</name>
<dbReference type="UniPathway" id="UPA00070">
    <property type="reaction ID" value="UER00119"/>
</dbReference>
<evidence type="ECO:0000256" key="5">
    <source>
        <dbReference type="ARBA" id="ARBA00022975"/>
    </source>
</evidence>
<dbReference type="InterPro" id="IPR004467">
    <property type="entry name" value="Or_phspho_trans_dom"/>
</dbReference>
<proteinExistence type="inferred from homology"/>
<evidence type="ECO:0000256" key="1">
    <source>
        <dbReference type="ARBA" id="ARBA00004889"/>
    </source>
</evidence>
<organism evidence="7">
    <name type="scientific">hydrocarbon metagenome</name>
    <dbReference type="NCBI Taxonomy" id="938273"/>
    <lineage>
        <taxon>unclassified sequences</taxon>
        <taxon>metagenomes</taxon>
        <taxon>ecological metagenomes</taxon>
    </lineage>
</organism>
<keyword evidence="5" id="KW-0665">Pyrimidine biosynthesis</keyword>
<dbReference type="AlphaFoldDB" id="A0A0W8F285"/>
<keyword evidence="4 7" id="KW-0808">Transferase</keyword>
<gene>
    <name evidence="7" type="ORF">ASZ90_015480</name>
</gene>
<dbReference type="PANTHER" id="PTHR19278:SF9">
    <property type="entry name" value="URIDINE 5'-MONOPHOSPHATE SYNTHASE"/>
    <property type="match status" value="1"/>
</dbReference>
<protein>
    <recommendedName>
        <fullName evidence="2">orotate phosphoribosyltransferase</fullName>
        <ecNumber evidence="2">2.4.2.10</ecNumber>
    </recommendedName>
</protein>
<reference evidence="7" key="1">
    <citation type="journal article" date="2015" name="Proc. Natl. Acad. Sci. U.S.A.">
        <title>Networks of energetic and metabolic interactions define dynamics in microbial communities.</title>
        <authorList>
            <person name="Embree M."/>
            <person name="Liu J.K."/>
            <person name="Al-Bassam M.M."/>
            <person name="Zengler K."/>
        </authorList>
    </citation>
    <scope>NUCLEOTIDE SEQUENCE</scope>
</reference>
<dbReference type="CDD" id="cd06223">
    <property type="entry name" value="PRTases_typeI"/>
    <property type="match status" value="1"/>
</dbReference>
<evidence type="ECO:0000256" key="3">
    <source>
        <dbReference type="ARBA" id="ARBA00022676"/>
    </source>
</evidence>
<dbReference type="SUPFAM" id="SSF53271">
    <property type="entry name" value="PRTase-like"/>
    <property type="match status" value="1"/>
</dbReference>
<dbReference type="InterPro" id="IPR029057">
    <property type="entry name" value="PRTase-like"/>
</dbReference>